<dbReference type="Gene3D" id="4.10.60.10">
    <property type="entry name" value="Zinc finger, CCHC-type"/>
    <property type="match status" value="1"/>
</dbReference>
<sequence length="412" mass="47868">MCMRLVITVDGTHLKGRFKGTMFVETAQEGNEQVYPIAFGYIDSENNLSWDWFLECLRGALGHINDPVFIFNRHASIEAGICKMFPYATHTICCWHFGENMKKRFHRKDVADIMDDAARSYSELKYNRHMEELRKLHKAAFDYAIAVGHHKWSRVHCPQRRYKVMTTNVAQCINSCLKFARQLPLITLAEFIRNMLQKWFHGRHAAAQSMRHRLTEVAHLVILKCVEKCDHMTVNPVNWNIFSVRHNGKQWTVNLARKTYTCNKFQMDFFPCSHALVAAREWNLDFTSLCADYYKRETLIDAYSVPIMHVGHPSSWEVPSDIAVWVVLNPKTKRQSGHPMEGRHASSLERTTTQSCRTYGQLGHNSRRCSNLPMVNEGPSRIVPEEYCRKCIICHSIEHNNQTCPQKDFTVE</sequence>
<gene>
    <name evidence="2" type="ORF">LWI28_019468</name>
</gene>
<dbReference type="PANTHER" id="PTHR31973">
    <property type="entry name" value="POLYPROTEIN, PUTATIVE-RELATED"/>
    <property type="match status" value="1"/>
</dbReference>
<reference evidence="2" key="2">
    <citation type="submission" date="2023-02" db="EMBL/GenBank/DDBJ databases">
        <authorList>
            <person name="Swenson N.G."/>
            <person name="Wegrzyn J.L."/>
            <person name="Mcevoy S.L."/>
        </authorList>
    </citation>
    <scope>NUCLEOTIDE SEQUENCE</scope>
    <source>
        <strain evidence="2">91603</strain>
        <tissue evidence="2">Leaf</tissue>
    </source>
</reference>
<protein>
    <recommendedName>
        <fullName evidence="1">Zinc finger PMZ-type domain-containing protein</fullName>
    </recommendedName>
</protein>
<accession>A0AAD5NVL4</accession>
<comment type="caution">
    <text evidence="2">The sequence shown here is derived from an EMBL/GenBank/DDBJ whole genome shotgun (WGS) entry which is preliminary data.</text>
</comment>
<dbReference type="Proteomes" id="UP001064489">
    <property type="component" value="Chromosome 4"/>
</dbReference>
<evidence type="ECO:0000313" key="3">
    <source>
        <dbReference type="Proteomes" id="UP001064489"/>
    </source>
</evidence>
<evidence type="ECO:0000259" key="1">
    <source>
        <dbReference type="SMART" id="SM00575"/>
    </source>
</evidence>
<dbReference type="InterPro" id="IPR018289">
    <property type="entry name" value="MULE_transposase_dom"/>
</dbReference>
<keyword evidence="3" id="KW-1185">Reference proteome</keyword>
<dbReference type="SMART" id="SM00575">
    <property type="entry name" value="ZnF_PMZ"/>
    <property type="match status" value="1"/>
</dbReference>
<proteinExistence type="predicted"/>
<dbReference type="Pfam" id="PF10551">
    <property type="entry name" value="MULE"/>
    <property type="match status" value="1"/>
</dbReference>
<dbReference type="AlphaFoldDB" id="A0AAD5NVL4"/>
<evidence type="ECO:0000313" key="2">
    <source>
        <dbReference type="EMBL" id="KAI9181867.1"/>
    </source>
</evidence>
<feature type="domain" description="Zinc finger PMZ-type" evidence="1">
    <location>
        <begin position="258"/>
        <end position="285"/>
    </location>
</feature>
<dbReference type="GO" id="GO:0008270">
    <property type="term" value="F:zinc ion binding"/>
    <property type="evidence" value="ECO:0007669"/>
    <property type="project" value="InterPro"/>
</dbReference>
<organism evidence="2 3">
    <name type="scientific">Acer negundo</name>
    <name type="common">Box elder</name>
    <dbReference type="NCBI Taxonomy" id="4023"/>
    <lineage>
        <taxon>Eukaryota</taxon>
        <taxon>Viridiplantae</taxon>
        <taxon>Streptophyta</taxon>
        <taxon>Embryophyta</taxon>
        <taxon>Tracheophyta</taxon>
        <taxon>Spermatophyta</taxon>
        <taxon>Magnoliopsida</taxon>
        <taxon>eudicotyledons</taxon>
        <taxon>Gunneridae</taxon>
        <taxon>Pentapetalae</taxon>
        <taxon>rosids</taxon>
        <taxon>malvids</taxon>
        <taxon>Sapindales</taxon>
        <taxon>Sapindaceae</taxon>
        <taxon>Hippocastanoideae</taxon>
        <taxon>Acereae</taxon>
        <taxon>Acer</taxon>
    </lineage>
</organism>
<dbReference type="PANTHER" id="PTHR31973:SF195">
    <property type="entry name" value="MUDR FAMILY TRANSPOSASE"/>
    <property type="match status" value="1"/>
</dbReference>
<dbReference type="EMBL" id="JAJSOW010000101">
    <property type="protein sequence ID" value="KAI9181867.1"/>
    <property type="molecule type" value="Genomic_DNA"/>
</dbReference>
<reference evidence="2" key="1">
    <citation type="journal article" date="2022" name="Plant J.">
        <title>Strategies of tolerance reflected in two North American maple genomes.</title>
        <authorList>
            <person name="McEvoy S.L."/>
            <person name="Sezen U.U."/>
            <person name="Trouern-Trend A."/>
            <person name="McMahon S.M."/>
            <person name="Schaberg P.G."/>
            <person name="Yang J."/>
            <person name="Wegrzyn J.L."/>
            <person name="Swenson N.G."/>
        </authorList>
    </citation>
    <scope>NUCLEOTIDE SEQUENCE</scope>
    <source>
        <strain evidence="2">91603</strain>
    </source>
</reference>
<name>A0AAD5NVL4_ACENE</name>
<dbReference type="InterPro" id="IPR006564">
    <property type="entry name" value="Znf_PMZ"/>
</dbReference>